<sequence length="641" mass="72418">MQVRNDFIMTDPMPFSLKEGETFFATMKEKLSNDEAIVTVKGQDVLVRFQGEMPKEDQVVVRIVGIKDGVLQVQAVPKTAKTNDAAAGLFPASELEKAEQILLAQGIRLSKEEKAILRRFFEKAMGTLNEKLETIKALANKKLEVTESHLWSIHEALHGEPLGEVLTQLADRLHLLPRLQSSIENSLQASLGNGLQTSAENSLQVFEENNHDFGHDSTKFVHSQDETDLMEEQEVPQKRHISASVEMAEGQQTELPYWNEEWMQAFPAPAKNMIVKTITEKLSQAALDFKKLQIEMNKKLENAAFLLNSGQTSARQQAKQFVEAVIHTLDRAILQGEFMLFTDMKTEKQMLQASAKLAEAKQLLAEGKQNEALKIVNEVKNLLGGIRFQPADVKVKHFVSAFHFNVDVQEAAPKQQIFTQLEKILKPPHGEEVSARNTFEQFRQLGFHHEKDVFRSFLFKQPSIEPQNIKALLLKLSQGEHGMIAQQAEHALANMTGQQLLSKFDTSNHTQTMFYQVPMLLNDRIETVHIYLNSRNDGGKLDWQNCSLYFLLDTEKYGKIGILLQALERDLTVTIKTDSAELAETLKSLTEAAKENLEEIGYNVKGIAFAKMNNEQKEQKTAVETTEANERNSGKGYDWKV</sequence>
<evidence type="ECO:0008006" key="4">
    <source>
        <dbReference type="Google" id="ProtNLM"/>
    </source>
</evidence>
<feature type="region of interest" description="Disordered" evidence="1">
    <location>
        <begin position="618"/>
        <end position="641"/>
    </location>
</feature>
<organism evidence="2 3">
    <name type="scientific">Parageobacillus thermantarcticus</name>
    <dbReference type="NCBI Taxonomy" id="186116"/>
    <lineage>
        <taxon>Bacteria</taxon>
        <taxon>Bacillati</taxon>
        <taxon>Bacillota</taxon>
        <taxon>Bacilli</taxon>
        <taxon>Bacillales</taxon>
        <taxon>Anoxybacillaceae</taxon>
        <taxon>Parageobacillus</taxon>
    </lineage>
</organism>
<protein>
    <recommendedName>
        <fullName evidence="4">Hook-length control protein FliK</fullName>
    </recommendedName>
</protein>
<dbReference type="STRING" id="186116.SAMN05192569_100794"/>
<evidence type="ECO:0000256" key="1">
    <source>
        <dbReference type="SAM" id="MobiDB-lite"/>
    </source>
</evidence>
<reference evidence="3" key="1">
    <citation type="submission" date="2016-10" db="EMBL/GenBank/DDBJ databases">
        <authorList>
            <person name="Varghese N."/>
            <person name="Submissions S."/>
        </authorList>
    </citation>
    <scope>NUCLEOTIDE SEQUENCE [LARGE SCALE GENOMIC DNA]</scope>
    <source>
        <strain evidence="3">M1</strain>
    </source>
</reference>
<keyword evidence="3" id="KW-1185">Reference proteome</keyword>
<dbReference type="AlphaFoldDB" id="A0A1I0SY17"/>
<accession>A0A1I0SY17</accession>
<dbReference type="Proteomes" id="UP000198650">
    <property type="component" value="Unassembled WGS sequence"/>
</dbReference>
<proteinExistence type="predicted"/>
<evidence type="ECO:0000313" key="3">
    <source>
        <dbReference type="Proteomes" id="UP000198650"/>
    </source>
</evidence>
<feature type="compositionally biased region" description="Basic and acidic residues" evidence="1">
    <location>
        <begin position="628"/>
        <end position="641"/>
    </location>
</feature>
<gene>
    <name evidence="2" type="ORF">SAMN05192569_100794</name>
</gene>
<dbReference type="EMBL" id="FOJS01000007">
    <property type="protein sequence ID" value="SFA44428.1"/>
    <property type="molecule type" value="Genomic_DNA"/>
</dbReference>
<evidence type="ECO:0000313" key="2">
    <source>
        <dbReference type="EMBL" id="SFA44428.1"/>
    </source>
</evidence>
<dbReference type="RefSeq" id="WP_090948505.1">
    <property type="nucleotide sequence ID" value="NZ_FOJS01000007.1"/>
</dbReference>
<name>A0A1I0SY17_9BACL</name>
<dbReference type="OrthoDB" id="2351076at2"/>